<feature type="region of interest" description="Disordered" evidence="1">
    <location>
        <begin position="332"/>
        <end position="363"/>
    </location>
</feature>
<reference evidence="3" key="2">
    <citation type="submission" date="2013-12" db="EMBL/GenBank/DDBJ databases">
        <title>Evolution of pathogenesis and genome organization in the Tremellales.</title>
        <authorList>
            <person name="Cuomo C."/>
            <person name="Litvintseva A."/>
            <person name="Heitman J."/>
            <person name="Chen Y."/>
            <person name="Sun S."/>
            <person name="Springer D."/>
            <person name="Dromer F."/>
            <person name="Young S."/>
            <person name="Zeng Q."/>
            <person name="Chapman S."/>
            <person name="Gujja S."/>
            <person name="Saif S."/>
            <person name="Birren B."/>
        </authorList>
    </citation>
    <scope>NUCLEOTIDE SEQUENCE [LARGE SCALE GENOMIC DNA]</scope>
    <source>
        <strain evidence="3">BCC8398</strain>
    </source>
</reference>
<feature type="compositionally biased region" description="Basic and acidic residues" evidence="1">
    <location>
        <begin position="539"/>
        <end position="555"/>
    </location>
</feature>
<dbReference type="AlphaFoldDB" id="A0A1B9GNM4"/>
<sequence length="743" mass="78564">MESIFEPDSYMLDPSSSASSSSFLSFASFSDLSAPSWNEISIDFKAPPAKSVSDASSPSPSDPFEIVHSAFEYEPATPAESDFGIFHTPSKLSGAFDEQPLHLHHRSSGSTDSWGEPITPSLTGKSFAALSGNNHYPTTTPPSVFSWDESTPSISGSSYTPPTPGQAFRVASNPVIGSTRPVRAVKPISSMPSLREEDSALTGTMFDTSEFLEQPSGPLDVPCDVNEVADGLDWVFGGQYGLSGSGSLNVDDTIFSAFQNEPTNSIAMGHSHSHLGVFPQPSEFSYEQNPDNTSDLASWMTGLPAAPDVVGLGHFDFQQDFQSLGPAFTIDPTAVMGNNSGDEDSRPSSAPGLNGGEGSRSGMLSVPVADVMTRSLSSEGFVPSRNAPPRDLFSYAPQQIPSGPPGPQPLYTSDPSPSYKSLAPSAFPRTMPLTPTPSSSKRTSAANLSIQIHPPAQSTFVPSPFPPTPQSATFPVSLQVAQAQPQAQPLPQPISMQRGATQPLPQTRKLSGVAYPQPAPAANLPPHLARAQAIVQQQEAREQAQRDQARREAASRRVGMAEASVMQPQARRAKPAIMGWEGPSAQTGSIPVLTHTPLVTVHPPPAQYTVTGVPVPVQRVHPPPHPGATVGNRPIARLPSASSPTKARKVSQASPNRTTPSKARSPSGKRKAAAPAAGGFSWGETTFINYTSNDAEKLLTGVAPSGSQSKRKREEEAAARGLPVISAVGDEERMRSKRSKSDE</sequence>
<name>A0A1B9GNM4_9TREE</name>
<protein>
    <recommendedName>
        <fullName evidence="4">Developmental regulatory protein wetA</fullName>
    </recommendedName>
</protein>
<dbReference type="Proteomes" id="UP000092666">
    <property type="component" value="Unassembled WGS sequence"/>
</dbReference>
<evidence type="ECO:0000313" key="2">
    <source>
        <dbReference type="EMBL" id="OCF32699.1"/>
    </source>
</evidence>
<dbReference type="STRING" id="1296120.A0A1B9GNM4"/>
<feature type="compositionally biased region" description="Polar residues" evidence="1">
    <location>
        <begin position="640"/>
        <end position="664"/>
    </location>
</feature>
<feature type="region of interest" description="Disordered" evidence="1">
    <location>
        <begin position="535"/>
        <end position="572"/>
    </location>
</feature>
<evidence type="ECO:0008006" key="4">
    <source>
        <dbReference type="Google" id="ProtNLM"/>
    </source>
</evidence>
<keyword evidence="3" id="KW-1185">Reference proteome</keyword>
<dbReference type="EMBL" id="KV700129">
    <property type="protein sequence ID" value="OCF32699.1"/>
    <property type="molecule type" value="Genomic_DNA"/>
</dbReference>
<feature type="region of interest" description="Disordered" evidence="1">
    <location>
        <begin position="620"/>
        <end position="677"/>
    </location>
</feature>
<feature type="region of interest" description="Disordered" evidence="1">
    <location>
        <begin position="1"/>
        <end position="22"/>
    </location>
</feature>
<evidence type="ECO:0000313" key="3">
    <source>
        <dbReference type="Proteomes" id="UP000092666"/>
    </source>
</evidence>
<gene>
    <name evidence="2" type="ORF">I316_05620</name>
</gene>
<dbReference type="OrthoDB" id="2575228at2759"/>
<feature type="compositionally biased region" description="Polar residues" evidence="1">
    <location>
        <begin position="410"/>
        <end position="419"/>
    </location>
</feature>
<evidence type="ECO:0000256" key="1">
    <source>
        <dbReference type="SAM" id="MobiDB-lite"/>
    </source>
</evidence>
<feature type="compositionally biased region" description="Low complexity" evidence="1">
    <location>
        <begin position="12"/>
        <end position="22"/>
    </location>
</feature>
<feature type="region of interest" description="Disordered" evidence="1">
    <location>
        <begin position="379"/>
        <end position="442"/>
    </location>
</feature>
<accession>A0A1B9GNM4</accession>
<reference evidence="2 3" key="1">
    <citation type="submission" date="2013-07" db="EMBL/GenBank/DDBJ databases">
        <title>The Genome Sequence of Cryptococcus heveanensis BCC8398.</title>
        <authorList>
            <consortium name="The Broad Institute Genome Sequencing Platform"/>
            <person name="Cuomo C."/>
            <person name="Litvintseva A."/>
            <person name="Chen Y."/>
            <person name="Heitman J."/>
            <person name="Sun S."/>
            <person name="Springer D."/>
            <person name="Dromer F."/>
            <person name="Young S.K."/>
            <person name="Zeng Q."/>
            <person name="Gargeya S."/>
            <person name="Fitzgerald M."/>
            <person name="Abouelleil A."/>
            <person name="Alvarado L."/>
            <person name="Berlin A.M."/>
            <person name="Chapman S.B."/>
            <person name="Dewar J."/>
            <person name="Goldberg J."/>
            <person name="Griggs A."/>
            <person name="Gujja S."/>
            <person name="Hansen M."/>
            <person name="Howarth C."/>
            <person name="Imamovic A."/>
            <person name="Larimer J."/>
            <person name="McCowan C."/>
            <person name="Murphy C."/>
            <person name="Pearson M."/>
            <person name="Priest M."/>
            <person name="Roberts A."/>
            <person name="Saif S."/>
            <person name="Shea T."/>
            <person name="Sykes S."/>
            <person name="Wortman J."/>
            <person name="Nusbaum C."/>
            <person name="Birren B."/>
        </authorList>
    </citation>
    <scope>NUCLEOTIDE SEQUENCE [LARGE SCALE GENOMIC DNA]</scope>
    <source>
        <strain evidence="2 3">BCC8398</strain>
    </source>
</reference>
<feature type="compositionally biased region" description="Basic and acidic residues" evidence="1">
    <location>
        <begin position="730"/>
        <end position="743"/>
    </location>
</feature>
<organism evidence="2 3">
    <name type="scientific">Kwoniella heveanensis BCC8398</name>
    <dbReference type="NCBI Taxonomy" id="1296120"/>
    <lineage>
        <taxon>Eukaryota</taxon>
        <taxon>Fungi</taxon>
        <taxon>Dikarya</taxon>
        <taxon>Basidiomycota</taxon>
        <taxon>Agaricomycotina</taxon>
        <taxon>Tremellomycetes</taxon>
        <taxon>Tremellales</taxon>
        <taxon>Cryptococcaceae</taxon>
        <taxon>Kwoniella</taxon>
    </lineage>
</organism>
<proteinExistence type="predicted"/>
<feature type="region of interest" description="Disordered" evidence="1">
    <location>
        <begin position="701"/>
        <end position="743"/>
    </location>
</feature>